<organism evidence="7 8">
    <name type="scientific">Coilia grayii</name>
    <name type="common">Gray's grenadier anchovy</name>
    <dbReference type="NCBI Taxonomy" id="363190"/>
    <lineage>
        <taxon>Eukaryota</taxon>
        <taxon>Metazoa</taxon>
        <taxon>Chordata</taxon>
        <taxon>Craniata</taxon>
        <taxon>Vertebrata</taxon>
        <taxon>Euteleostomi</taxon>
        <taxon>Actinopterygii</taxon>
        <taxon>Neopterygii</taxon>
        <taxon>Teleostei</taxon>
        <taxon>Clupei</taxon>
        <taxon>Clupeiformes</taxon>
        <taxon>Clupeoidei</taxon>
        <taxon>Engraulidae</taxon>
        <taxon>Coilinae</taxon>
        <taxon>Coilia</taxon>
    </lineage>
</organism>
<evidence type="ECO:0000313" key="8">
    <source>
        <dbReference type="Proteomes" id="UP001591681"/>
    </source>
</evidence>
<evidence type="ECO:0000256" key="4">
    <source>
        <dbReference type="ARBA" id="ARBA00023069"/>
    </source>
</evidence>
<accession>A0ABD1K4Q3</accession>
<name>A0ABD1K4Q3_9TELE</name>
<evidence type="ECO:0000256" key="5">
    <source>
        <dbReference type="ARBA" id="ARBA00023273"/>
    </source>
</evidence>
<dbReference type="EMBL" id="JBHFQA010000009">
    <property type="protein sequence ID" value="KAL2094104.1"/>
    <property type="molecule type" value="Genomic_DNA"/>
</dbReference>
<reference evidence="7 8" key="1">
    <citation type="submission" date="2024-09" db="EMBL/GenBank/DDBJ databases">
        <title>A chromosome-level genome assembly of Gray's grenadier anchovy, Coilia grayii.</title>
        <authorList>
            <person name="Fu Z."/>
        </authorList>
    </citation>
    <scope>NUCLEOTIDE SEQUENCE [LARGE SCALE GENOMIC DNA]</scope>
    <source>
        <strain evidence="7">G4</strain>
        <tissue evidence="7">Muscle</tissue>
    </source>
</reference>
<dbReference type="PANTHER" id="PTHR23053">
    <property type="entry name" value="DLEC1 DELETED IN LUNG AND ESOPHAGEAL CANCER 1"/>
    <property type="match status" value="1"/>
</dbReference>
<feature type="domain" description="HYDIN/VesB/CFA65-like Ig-like" evidence="6">
    <location>
        <begin position="170"/>
        <end position="265"/>
    </location>
</feature>
<evidence type="ECO:0000256" key="3">
    <source>
        <dbReference type="ARBA" id="ARBA00022490"/>
    </source>
</evidence>
<dbReference type="InterPro" id="IPR033305">
    <property type="entry name" value="Hydin-like"/>
</dbReference>
<evidence type="ECO:0000259" key="6">
    <source>
        <dbReference type="Pfam" id="PF22544"/>
    </source>
</evidence>
<sequence length="991" mass="109658">MLWLCPCARVPVFVTFRPSQEGEVAFNLAVSVQGRVQPVMLNVKAEGYSVRASVQCEDPEGYITEMDPDCLHQVDFKQVELSDKATFVLLVSNPGLFSLDLQYELCGPAEMQRHLQVKLEHYSVAVGKQGRCSVSFCPQEKCVLKDVGLSIKIKNGPVYSCALQGVAIPPGLDFSFQKHNFGKNFIFAAGMTPASHTLVLTNRGEREISVSCSFTNTPYLEVGFQPKVLAPGGCMDVPITFYPREAKLYQEKLLFSLNEHTTQVVEILGQGTEIKLDFEDPRQKVVNLGTLQVGQRSRRQIPLINNSASAITFSLQFNPRLDALQDERVLSVSPTSEVTVRGGGGRCVLELLFTPRERLLAFSEELQLECMGIVLPLLVLRGACHGVEIRLDQDFLTFGAVVQRCHTSKRILMQNTGDIGARFQWDVRSFLPDFSICPVEGYICPGMEVPFEVTFTPTELSQGLRYEGLTCSIEGSCPLSLTLTGSCITPPNAKETLHFTCQVRSQHTQPILLSNRSNQCWTLRPVIESQHWTGAAIFIIEPFQTNKVYEVTYRPMVMTTDGKKHQGSVFFPFPDGTGMLYALSGTAEPPKAVATISHEFPCRTNYTEVLPVQNWLPKPQRFRVLFEIIKPERPDTIYLKGLDYVEVPGLATKDYKVSFLTYKEGLCSAKVTFRNEANGEYLFYLLSFKATAPGVISTIEMTTTVRQSTQASVKVENPLGASLSFTVECRSLDIFMPAQLSVPALSQGTLTFEYQPLRPGESTARLVLHNSELGYFYYDLQLRALPAPPEKPLHFRTPLGTGQYVPLKFINFSRAKTEYSSKVDSPDFVLDKAITALPGLQAGVDVSTEVYFEPSQLGQVGGVLTLSSALGGEYVFPLYGTCTPPKAQGPFTIRAGSNVTIPFKNVFQQTTAFSFQVDNPAFTVKGVETIRPKKTHNILVTFEGPPAGGHGPCTGKLSISSPRAEGQAQPVTWVFYLRGHSPEQAQRDKLS</sequence>
<keyword evidence="3" id="KW-0963">Cytoplasm</keyword>
<keyword evidence="8" id="KW-1185">Reference proteome</keyword>
<dbReference type="Proteomes" id="UP001591681">
    <property type="component" value="Unassembled WGS sequence"/>
</dbReference>
<feature type="domain" description="HYDIN/VesB/CFA65-like Ig-like" evidence="6">
    <location>
        <begin position="389"/>
        <end position="476"/>
    </location>
</feature>
<dbReference type="Pfam" id="PF22544">
    <property type="entry name" value="HYDIN_VesB_CFA65-like_Ig"/>
    <property type="match status" value="2"/>
</dbReference>
<keyword evidence="4" id="KW-0969">Cilium</keyword>
<evidence type="ECO:0000313" key="7">
    <source>
        <dbReference type="EMBL" id="KAL2094104.1"/>
    </source>
</evidence>
<evidence type="ECO:0000256" key="1">
    <source>
        <dbReference type="ARBA" id="ARBA00004138"/>
    </source>
</evidence>
<dbReference type="GO" id="GO:0005929">
    <property type="term" value="C:cilium"/>
    <property type="evidence" value="ECO:0007669"/>
    <property type="project" value="UniProtKB-SubCell"/>
</dbReference>
<dbReference type="InterPro" id="IPR013783">
    <property type="entry name" value="Ig-like_fold"/>
</dbReference>
<dbReference type="InterPro" id="IPR053879">
    <property type="entry name" value="HYDIN_VesB_CFA65-like_Ig"/>
</dbReference>
<dbReference type="Gene3D" id="2.60.40.10">
    <property type="entry name" value="Immunoglobulins"/>
    <property type="match status" value="3"/>
</dbReference>
<gene>
    <name evidence="7" type="ORF">ACEWY4_011416</name>
</gene>
<dbReference type="PANTHER" id="PTHR23053:SF0">
    <property type="entry name" value="HYDROCEPHALUS-INDUCING PROTEIN HOMOLOG"/>
    <property type="match status" value="1"/>
</dbReference>
<dbReference type="GO" id="GO:0005737">
    <property type="term" value="C:cytoplasm"/>
    <property type="evidence" value="ECO:0007669"/>
    <property type="project" value="UniProtKB-SubCell"/>
</dbReference>
<proteinExistence type="predicted"/>
<protein>
    <recommendedName>
        <fullName evidence="6">HYDIN/VesB/CFA65-like Ig-like domain-containing protein</fullName>
    </recommendedName>
</protein>
<comment type="subcellular location">
    <subcellularLocation>
        <location evidence="1">Cell projection</location>
        <location evidence="1">Cilium</location>
    </subcellularLocation>
    <subcellularLocation>
        <location evidence="2">Cytoplasm</location>
    </subcellularLocation>
</comment>
<dbReference type="AlphaFoldDB" id="A0ABD1K4Q3"/>
<evidence type="ECO:0000256" key="2">
    <source>
        <dbReference type="ARBA" id="ARBA00004496"/>
    </source>
</evidence>
<keyword evidence="5" id="KW-0966">Cell projection</keyword>
<comment type="caution">
    <text evidence="7">The sequence shown here is derived from an EMBL/GenBank/DDBJ whole genome shotgun (WGS) entry which is preliminary data.</text>
</comment>